<organism evidence="1 2">
    <name type="scientific">Escherichia coli O6:H1 (strain CFT073 / ATCC 700928 / UPEC)</name>
    <dbReference type="NCBI Taxonomy" id="199310"/>
    <lineage>
        <taxon>Bacteria</taxon>
        <taxon>Pseudomonadati</taxon>
        <taxon>Pseudomonadota</taxon>
        <taxon>Gammaproteobacteria</taxon>
        <taxon>Enterobacterales</taxon>
        <taxon>Enterobacteriaceae</taxon>
        <taxon>Escherichia</taxon>
    </lineage>
</organism>
<dbReference type="STRING" id="199310.c1758"/>
<dbReference type="HOGENOM" id="CLU_057689_0_0_6"/>
<sequence length="401" mass="45077">MLSPIRLSPLPALRQDNDFLYDQGAPMEQRHITGKSHWYHETQSSTAEYDVLPLVPEAAKVSDPFLLDVILDEETLAPFLSWLVPARVLAVELFPDPLTVTRSQTFTAYERLSTALTVAQVCGVQRLCNYYSARLTPLPGPDSSRESNHRLAQITQYARQLASSPSIIDNRSRQHLNDVGLTVCDCVIINQIIGFIGFQARTIATFQAYLGYPVRWLPGLEIQNYADASLFADESLRWRSSYEVEKLPEEHTKSSTAELCQLAETLSLHPISLSLLEKLLNSTRVNTQPDNQLAALLCARINGSPACFAACMNSSNEYKKISPFLRKGENEINRWADRHSVERATVQAIQWLTRAPDRFSAAQFSPLLEHEKSSTQIINLLVWSGLCGWINRLKIALGETY</sequence>
<evidence type="ECO:0000313" key="1">
    <source>
        <dbReference type="EMBL" id="AAN80224.1"/>
    </source>
</evidence>
<protein>
    <submittedName>
        <fullName evidence="1">Uncharacterized protein</fullName>
    </submittedName>
</protein>
<evidence type="ECO:0000313" key="2">
    <source>
        <dbReference type="Proteomes" id="UP000001410"/>
    </source>
</evidence>
<dbReference type="Proteomes" id="UP000001410">
    <property type="component" value="Chromosome"/>
</dbReference>
<dbReference type="SMR" id="A0A0H2V874"/>
<dbReference type="AlphaFoldDB" id="A0A0H2V874"/>
<dbReference type="SUPFAM" id="SSF69118">
    <property type="entry name" value="AhpD-like"/>
    <property type="match status" value="2"/>
</dbReference>
<name>A0A0H2V874_ECOL6</name>
<proteinExistence type="predicted"/>
<dbReference type="eggNOG" id="COG4950">
    <property type="taxonomic scope" value="Bacteria"/>
</dbReference>
<dbReference type="Gene3D" id="1.20.1290.10">
    <property type="entry name" value="AhpD-like"/>
    <property type="match status" value="1"/>
</dbReference>
<reference evidence="1 2" key="1">
    <citation type="journal article" date="2002" name="Proc. Natl. Acad. Sci. U.S.A.">
        <title>Extensive mosaic structure revealed by the complete genome sequence of uropathogenic Escherichia coli.</title>
        <authorList>
            <person name="Welch R.A."/>
            <person name="Burland V."/>
            <person name="Plunkett G.III."/>
            <person name="Redford P."/>
            <person name="Roesch P."/>
            <person name="Rasko D."/>
            <person name="Buckles E.L."/>
            <person name="Liou S.R."/>
            <person name="Boutin A."/>
            <person name="Hackett J."/>
            <person name="Stroud D."/>
            <person name="Mayhew G.F."/>
            <person name="Rose D.J."/>
            <person name="Zhou S."/>
            <person name="Schwartz D.C."/>
            <person name="Perna N.T."/>
            <person name="Mobley H.L."/>
            <person name="Donnenberg M.S."/>
            <person name="Blattner F.R."/>
        </authorList>
    </citation>
    <scope>NUCLEOTIDE SEQUENCE [LARGE SCALE GENOMIC DNA]</scope>
    <source>
        <strain evidence="2">CFT073 / ATCC 700928 / UPEC</strain>
    </source>
</reference>
<dbReference type="InterPro" id="IPR029032">
    <property type="entry name" value="AhpD-like"/>
</dbReference>
<dbReference type="KEGG" id="ecc:c1758"/>
<dbReference type="eggNOG" id="COG2128">
    <property type="taxonomic scope" value="Bacteria"/>
</dbReference>
<keyword evidence="2" id="KW-1185">Reference proteome</keyword>
<gene>
    <name evidence="1" type="primary">yciW</name>
    <name evidence="1" type="ordered locus">c1758</name>
</gene>
<dbReference type="EMBL" id="AE014075">
    <property type="protein sequence ID" value="AAN80224.1"/>
    <property type="molecule type" value="Genomic_DNA"/>
</dbReference>
<accession>A0A0H2V874</accession>